<dbReference type="Proteomes" id="UP001218188">
    <property type="component" value="Unassembled WGS sequence"/>
</dbReference>
<reference evidence="1" key="1">
    <citation type="submission" date="2023-03" db="EMBL/GenBank/DDBJ databases">
        <title>Massive genome expansion in bonnet fungi (Mycena s.s.) driven by repeated elements and novel gene families across ecological guilds.</title>
        <authorList>
            <consortium name="Lawrence Berkeley National Laboratory"/>
            <person name="Harder C.B."/>
            <person name="Miyauchi S."/>
            <person name="Viragh M."/>
            <person name="Kuo A."/>
            <person name="Thoen E."/>
            <person name="Andreopoulos B."/>
            <person name="Lu D."/>
            <person name="Skrede I."/>
            <person name="Drula E."/>
            <person name="Henrissat B."/>
            <person name="Morin E."/>
            <person name="Kohler A."/>
            <person name="Barry K."/>
            <person name="LaButti K."/>
            <person name="Morin E."/>
            <person name="Salamov A."/>
            <person name="Lipzen A."/>
            <person name="Mereny Z."/>
            <person name="Hegedus B."/>
            <person name="Baldrian P."/>
            <person name="Stursova M."/>
            <person name="Weitz H."/>
            <person name="Taylor A."/>
            <person name="Grigoriev I.V."/>
            <person name="Nagy L.G."/>
            <person name="Martin F."/>
            <person name="Kauserud H."/>
        </authorList>
    </citation>
    <scope>NUCLEOTIDE SEQUENCE</scope>
    <source>
        <strain evidence="1">CBHHK200</strain>
    </source>
</reference>
<evidence type="ECO:0000313" key="2">
    <source>
        <dbReference type="Proteomes" id="UP001218188"/>
    </source>
</evidence>
<keyword evidence="2" id="KW-1185">Reference proteome</keyword>
<proteinExistence type="predicted"/>
<gene>
    <name evidence="1" type="ORF">C8F04DRAFT_1287316</name>
</gene>
<comment type="caution">
    <text evidence="1">The sequence shown here is derived from an EMBL/GenBank/DDBJ whole genome shotgun (WGS) entry which is preliminary data.</text>
</comment>
<protein>
    <submittedName>
        <fullName evidence="1">Uncharacterized protein</fullName>
    </submittedName>
</protein>
<sequence>MSVSANANLTGNIAILGIDGKYMRVTDTNGMEFGTQFMDDSCKFQVKQGSNSKIQLVSMKNQKYVNMYYINDVKCEGDSGGLSMGIVYLTNGMCNLTISGYQGQDGRTAFLSSQAGSPDYKGSLAVKDLEDITCCFTVQNL</sequence>
<name>A0AAD6TAZ9_9AGAR</name>
<dbReference type="EMBL" id="JARJCM010000010">
    <property type="protein sequence ID" value="KAJ7043159.1"/>
    <property type="molecule type" value="Genomic_DNA"/>
</dbReference>
<evidence type="ECO:0000313" key="1">
    <source>
        <dbReference type="EMBL" id="KAJ7043159.1"/>
    </source>
</evidence>
<dbReference type="Gene3D" id="2.80.10.50">
    <property type="match status" value="1"/>
</dbReference>
<dbReference type="AlphaFoldDB" id="A0AAD6TAZ9"/>
<accession>A0AAD6TAZ9</accession>
<organism evidence="1 2">
    <name type="scientific">Mycena alexandri</name>
    <dbReference type="NCBI Taxonomy" id="1745969"/>
    <lineage>
        <taxon>Eukaryota</taxon>
        <taxon>Fungi</taxon>
        <taxon>Dikarya</taxon>
        <taxon>Basidiomycota</taxon>
        <taxon>Agaricomycotina</taxon>
        <taxon>Agaricomycetes</taxon>
        <taxon>Agaricomycetidae</taxon>
        <taxon>Agaricales</taxon>
        <taxon>Marasmiineae</taxon>
        <taxon>Mycenaceae</taxon>
        <taxon>Mycena</taxon>
    </lineage>
</organism>